<dbReference type="Gene3D" id="1.10.30.50">
    <property type="match status" value="1"/>
</dbReference>
<keyword evidence="2" id="KW-0540">Nuclease</keyword>
<gene>
    <name evidence="2" type="ORF">I2I05_04325</name>
</gene>
<sequence>MGKTLLDLSQANQGVVTWHALSQAYFDNYLARLTLGQAMPQQSNPARLTIMERIVKEYQLGKLTYAQAVEEVGLRAFHDVIPRFQTIGTNKEIVKDKFYHADFGRSLILTDNLFRIAEGDVADLHSQLDSRWGLLEGAFQIAHDHSHLNNDLRDVYIVNGYQRTTLTANIPFLEGYQGSTCFYCSEPIAKGDVHVDHVLPRQVVHHDEIWNLVLVHPDCNLSKSDRLVGEHFVHKLILRNENIMGSNHPWKAKIEKELGSTPTQRAKSLRKHYDAVKTILGPYYWGGSAGYNPQTDPFYRKLITFLNNGKTLSLS</sequence>
<dbReference type="RefSeq" id="WP_196281007.1">
    <property type="nucleotide sequence ID" value="NZ_JADQDQ010000002.1"/>
</dbReference>
<dbReference type="InterPro" id="IPR003615">
    <property type="entry name" value="HNH_nuc"/>
</dbReference>
<name>A0ABS0IFP1_9BACT</name>
<proteinExistence type="predicted"/>
<keyword evidence="2" id="KW-0255">Endonuclease</keyword>
<dbReference type="EMBL" id="JADQDQ010000002">
    <property type="protein sequence ID" value="MBF9236615.1"/>
    <property type="molecule type" value="Genomic_DNA"/>
</dbReference>
<comment type="caution">
    <text evidence="2">The sequence shown here is derived from an EMBL/GenBank/DDBJ whole genome shotgun (WGS) entry which is preliminary data.</text>
</comment>
<dbReference type="Pfam" id="PF13395">
    <property type="entry name" value="HNH_4"/>
    <property type="match status" value="1"/>
</dbReference>
<keyword evidence="3" id="KW-1185">Reference proteome</keyword>
<keyword evidence="2" id="KW-0378">Hydrolase</keyword>
<accession>A0ABS0IFP1</accession>
<feature type="domain" description="HNH nuclease" evidence="1">
    <location>
        <begin position="181"/>
        <end position="227"/>
    </location>
</feature>
<evidence type="ECO:0000313" key="2">
    <source>
        <dbReference type="EMBL" id="MBF9236615.1"/>
    </source>
</evidence>
<dbReference type="CDD" id="cd00085">
    <property type="entry name" value="HNHc"/>
    <property type="match status" value="1"/>
</dbReference>
<dbReference type="Proteomes" id="UP000597617">
    <property type="component" value="Unassembled WGS sequence"/>
</dbReference>
<evidence type="ECO:0000313" key="3">
    <source>
        <dbReference type="Proteomes" id="UP000597617"/>
    </source>
</evidence>
<protein>
    <submittedName>
        <fullName evidence="2">HNH endonuclease</fullName>
    </submittedName>
</protein>
<evidence type="ECO:0000259" key="1">
    <source>
        <dbReference type="Pfam" id="PF13395"/>
    </source>
</evidence>
<reference evidence="2 3" key="1">
    <citation type="submission" date="2020-11" db="EMBL/GenBank/DDBJ databases">
        <authorList>
            <person name="Kim M.K."/>
        </authorList>
    </citation>
    <scope>NUCLEOTIDE SEQUENCE [LARGE SCALE GENOMIC DNA]</scope>
    <source>
        <strain evidence="2 3">BT683</strain>
    </source>
</reference>
<organism evidence="2 3">
    <name type="scientific">Hymenobacter jeongseonensis</name>
    <dbReference type="NCBI Taxonomy" id="2791027"/>
    <lineage>
        <taxon>Bacteria</taxon>
        <taxon>Pseudomonadati</taxon>
        <taxon>Bacteroidota</taxon>
        <taxon>Cytophagia</taxon>
        <taxon>Cytophagales</taxon>
        <taxon>Hymenobacteraceae</taxon>
        <taxon>Hymenobacter</taxon>
    </lineage>
</organism>
<dbReference type="GO" id="GO:0004519">
    <property type="term" value="F:endonuclease activity"/>
    <property type="evidence" value="ECO:0007669"/>
    <property type="project" value="UniProtKB-KW"/>
</dbReference>